<evidence type="ECO:0000256" key="1">
    <source>
        <dbReference type="SAM" id="MobiDB-lite"/>
    </source>
</evidence>
<dbReference type="Proteomes" id="UP000314294">
    <property type="component" value="Unassembled WGS sequence"/>
</dbReference>
<dbReference type="AlphaFoldDB" id="A0A4Z2I2B6"/>
<sequence length="131" mass="13223">MQPHSNGAARTSRLHSDDGITIWHPEASATVPSRLTKASPPFCCGSVRFMADACGIFAEFGLSKPRLPSPAFAEGSAVGDAAAEKPASCGSFLPRVLPSEVGVIGEPAGASLPITATVPAEGAHAAAVSQL</sequence>
<proteinExistence type="predicted"/>
<accession>A0A4Z2I2B6</accession>
<protein>
    <submittedName>
        <fullName evidence="2">Uncharacterized protein</fullName>
    </submittedName>
</protein>
<organism evidence="2 3">
    <name type="scientific">Liparis tanakae</name>
    <name type="common">Tanaka's snailfish</name>
    <dbReference type="NCBI Taxonomy" id="230148"/>
    <lineage>
        <taxon>Eukaryota</taxon>
        <taxon>Metazoa</taxon>
        <taxon>Chordata</taxon>
        <taxon>Craniata</taxon>
        <taxon>Vertebrata</taxon>
        <taxon>Euteleostomi</taxon>
        <taxon>Actinopterygii</taxon>
        <taxon>Neopterygii</taxon>
        <taxon>Teleostei</taxon>
        <taxon>Neoteleostei</taxon>
        <taxon>Acanthomorphata</taxon>
        <taxon>Eupercaria</taxon>
        <taxon>Perciformes</taxon>
        <taxon>Cottioidei</taxon>
        <taxon>Cottales</taxon>
        <taxon>Liparidae</taxon>
        <taxon>Liparis</taxon>
    </lineage>
</organism>
<feature type="region of interest" description="Disordered" evidence="1">
    <location>
        <begin position="1"/>
        <end position="20"/>
    </location>
</feature>
<evidence type="ECO:0000313" key="2">
    <source>
        <dbReference type="EMBL" id="TNN71921.1"/>
    </source>
</evidence>
<evidence type="ECO:0000313" key="3">
    <source>
        <dbReference type="Proteomes" id="UP000314294"/>
    </source>
</evidence>
<keyword evidence="3" id="KW-1185">Reference proteome</keyword>
<reference evidence="2 3" key="1">
    <citation type="submission" date="2019-03" db="EMBL/GenBank/DDBJ databases">
        <title>First draft genome of Liparis tanakae, snailfish: a comprehensive survey of snailfish specific genes.</title>
        <authorList>
            <person name="Kim W."/>
            <person name="Song I."/>
            <person name="Jeong J.-H."/>
            <person name="Kim D."/>
            <person name="Kim S."/>
            <person name="Ryu S."/>
            <person name="Song J.Y."/>
            <person name="Lee S.K."/>
        </authorList>
    </citation>
    <scope>NUCLEOTIDE SEQUENCE [LARGE SCALE GENOMIC DNA]</scope>
    <source>
        <tissue evidence="2">Muscle</tissue>
    </source>
</reference>
<comment type="caution">
    <text evidence="2">The sequence shown here is derived from an EMBL/GenBank/DDBJ whole genome shotgun (WGS) entry which is preliminary data.</text>
</comment>
<dbReference type="EMBL" id="SRLO01000144">
    <property type="protein sequence ID" value="TNN71921.1"/>
    <property type="molecule type" value="Genomic_DNA"/>
</dbReference>
<gene>
    <name evidence="2" type="ORF">EYF80_017928</name>
</gene>
<name>A0A4Z2I2B6_9TELE</name>